<dbReference type="RefSeq" id="WP_079488581.1">
    <property type="nucleotide sequence ID" value="NZ_FUZT01000001.1"/>
</dbReference>
<dbReference type="EMBL" id="FUZT01000001">
    <property type="protein sequence ID" value="SKC36234.1"/>
    <property type="molecule type" value="Genomic_DNA"/>
</dbReference>
<dbReference type="InterPro" id="IPR032466">
    <property type="entry name" value="Metal_Hydrolase"/>
</dbReference>
<dbReference type="Pfam" id="PF01244">
    <property type="entry name" value="Peptidase_M19"/>
    <property type="match status" value="1"/>
</dbReference>
<reference evidence="1 2" key="1">
    <citation type="submission" date="2017-02" db="EMBL/GenBank/DDBJ databases">
        <authorList>
            <person name="Peterson S.W."/>
        </authorList>
    </citation>
    <scope>NUCLEOTIDE SEQUENCE [LARGE SCALE GENOMIC DNA]</scope>
    <source>
        <strain evidence="1 2">M1</strain>
    </source>
</reference>
<evidence type="ECO:0000313" key="2">
    <source>
        <dbReference type="Proteomes" id="UP000190285"/>
    </source>
</evidence>
<protein>
    <submittedName>
        <fullName evidence="1">Membrane dipeptidase</fullName>
    </submittedName>
</protein>
<dbReference type="SUPFAM" id="SSF51556">
    <property type="entry name" value="Metallo-dependent hydrolases"/>
    <property type="match status" value="1"/>
</dbReference>
<proteinExistence type="predicted"/>
<dbReference type="AlphaFoldDB" id="A0A1T5IAN6"/>
<dbReference type="STRING" id="36842.SAMN02194393_00134"/>
<dbReference type="PROSITE" id="PS51365">
    <property type="entry name" value="RENAL_DIPEPTIDASE_2"/>
    <property type="match status" value="1"/>
</dbReference>
<organism evidence="1 2">
    <name type="scientific">Maledivibacter halophilus</name>
    <dbReference type="NCBI Taxonomy" id="36842"/>
    <lineage>
        <taxon>Bacteria</taxon>
        <taxon>Bacillati</taxon>
        <taxon>Bacillota</taxon>
        <taxon>Clostridia</taxon>
        <taxon>Peptostreptococcales</taxon>
        <taxon>Caminicellaceae</taxon>
        <taxon>Maledivibacter</taxon>
    </lineage>
</organism>
<sequence>MSNHQKIINDYVVVDGHQEILDEYVYEFLKNEEKAVLGEIHVFDKIYKPILEKQGVNLVNMSVGGDHVAQVMYSATDTLRFWDAHKKLDILNCELEGGCKSFILCRNASDIDYALQNNKIAVLATLSGGRPLEGKPNLNLLSSLRSLYRMGLRGLQLTGNSRNRLGDGVAQTRTKGKLTGFGKKIVKEADRLGIVLDTAQLSDYGFFDLIEETKNPVIDSHSCAKAVYNHPRNISDERIKTIAQSGGVIAVSFWSALVAGDKEAPDAEDLFRHIDHIVEIAGINHVALGPDYSAYKTPKDRKIVKGFANLGPDYCGTDRLTPVQSEKYPGWIDGIWYGIRKNDFIEGPSCHESFSGIIKELLNHGYTENDCKKILGNNFIRVYKEILK</sequence>
<name>A0A1T5IAN6_9FIRM</name>
<dbReference type="PANTHER" id="PTHR10443">
    <property type="entry name" value="MICROSOMAL DIPEPTIDASE"/>
    <property type="match status" value="1"/>
</dbReference>
<evidence type="ECO:0000313" key="1">
    <source>
        <dbReference type="EMBL" id="SKC36234.1"/>
    </source>
</evidence>
<accession>A0A1T5IAN6</accession>
<dbReference type="OrthoDB" id="9804920at2"/>
<dbReference type="Proteomes" id="UP000190285">
    <property type="component" value="Unassembled WGS sequence"/>
</dbReference>
<dbReference type="Gene3D" id="3.20.20.140">
    <property type="entry name" value="Metal-dependent hydrolases"/>
    <property type="match status" value="1"/>
</dbReference>
<dbReference type="PANTHER" id="PTHR10443:SF12">
    <property type="entry name" value="DIPEPTIDASE"/>
    <property type="match status" value="1"/>
</dbReference>
<dbReference type="GO" id="GO:0006508">
    <property type="term" value="P:proteolysis"/>
    <property type="evidence" value="ECO:0007669"/>
    <property type="project" value="InterPro"/>
</dbReference>
<gene>
    <name evidence="1" type="ORF">SAMN02194393_00134</name>
</gene>
<dbReference type="GO" id="GO:0070573">
    <property type="term" value="F:metallodipeptidase activity"/>
    <property type="evidence" value="ECO:0007669"/>
    <property type="project" value="InterPro"/>
</dbReference>
<dbReference type="InterPro" id="IPR008257">
    <property type="entry name" value="Pept_M19"/>
</dbReference>
<keyword evidence="2" id="KW-1185">Reference proteome</keyword>